<dbReference type="PROSITE" id="PS50873">
    <property type="entry name" value="PEROXIDASE_4"/>
    <property type="match status" value="1"/>
</dbReference>
<sequence length="73" mass="8106">MANLLTMFFVMEMIVVSGFNFGASGLSKNYYFLSCPIAELVVKNTINRALQDDPTLAAGLVRVHFHDCSMIQC</sequence>
<evidence type="ECO:0000256" key="8">
    <source>
        <dbReference type="ARBA" id="ARBA00023002"/>
    </source>
</evidence>
<comment type="cofactor">
    <cofactor evidence="11">
        <name>Ca(2+)</name>
        <dbReference type="ChEBI" id="CHEBI:29108"/>
    </cofactor>
    <text evidence="11">Binds 2 calcium ions per subunit.</text>
</comment>
<dbReference type="GO" id="GO:0020037">
    <property type="term" value="F:heme binding"/>
    <property type="evidence" value="ECO:0007669"/>
    <property type="project" value="InterPro"/>
</dbReference>
<dbReference type="PROSITE" id="PS00436">
    <property type="entry name" value="PEROXIDASE_2"/>
    <property type="match status" value="1"/>
</dbReference>
<keyword evidence="13" id="KW-0472">Membrane</keyword>
<keyword evidence="11" id="KW-0106">Calcium</keyword>
<evidence type="ECO:0000256" key="11">
    <source>
        <dbReference type="PIRSR" id="PIRSR600823-3"/>
    </source>
</evidence>
<feature type="site" description="Transition state stabilizer" evidence="12">
    <location>
        <position position="62"/>
    </location>
</feature>
<evidence type="ECO:0000259" key="14">
    <source>
        <dbReference type="PROSITE" id="PS50873"/>
    </source>
</evidence>
<comment type="catalytic activity">
    <reaction evidence="1">
        <text>2 a phenolic donor + H2O2 = 2 a phenolic radical donor + 2 H2O</text>
        <dbReference type="Rhea" id="RHEA:56136"/>
        <dbReference type="ChEBI" id="CHEBI:15377"/>
        <dbReference type="ChEBI" id="CHEBI:16240"/>
        <dbReference type="ChEBI" id="CHEBI:139520"/>
        <dbReference type="ChEBI" id="CHEBI:139521"/>
        <dbReference type="EC" id="1.11.1.7"/>
    </reaction>
</comment>
<evidence type="ECO:0000256" key="10">
    <source>
        <dbReference type="PIRSR" id="PIRSR600823-1"/>
    </source>
</evidence>
<keyword evidence="6" id="KW-0349">Heme</keyword>
<dbReference type="SUPFAM" id="SSF48113">
    <property type="entry name" value="Heme-dependent peroxidases"/>
    <property type="match status" value="1"/>
</dbReference>
<keyword evidence="9" id="KW-0408">Iron</keyword>
<dbReference type="EC" id="1.11.1.7" evidence="4"/>
<dbReference type="GO" id="GO:0140825">
    <property type="term" value="F:lactoperoxidase activity"/>
    <property type="evidence" value="ECO:0007669"/>
    <property type="project" value="UniProtKB-EC"/>
</dbReference>
<evidence type="ECO:0000256" key="12">
    <source>
        <dbReference type="PIRSR" id="PIRSR600823-4"/>
    </source>
</evidence>
<evidence type="ECO:0000313" key="15">
    <source>
        <dbReference type="EMBL" id="KHN47617.1"/>
    </source>
</evidence>
<name>A0A0B2STN7_GLYSO</name>
<dbReference type="InterPro" id="IPR000823">
    <property type="entry name" value="Peroxidase_pln"/>
</dbReference>
<keyword evidence="5 15" id="KW-0575">Peroxidase</keyword>
<evidence type="ECO:0000256" key="3">
    <source>
        <dbReference type="ARBA" id="ARBA00002322"/>
    </source>
</evidence>
<dbReference type="InterPro" id="IPR010255">
    <property type="entry name" value="Haem_peroxidase_sf"/>
</dbReference>
<keyword evidence="13" id="KW-0812">Transmembrane</keyword>
<comment type="function">
    <text evidence="3">Removal of H(2)O(2), oxidation of toxic reductants, biosynthesis and degradation of lignin, suberization, auxin catabolism, response to environmental stresses such as wounding, pathogen attack and oxidative stress. These functions might be dependent on each isozyme/isoform in each plant tissue.</text>
</comment>
<keyword evidence="8 15" id="KW-0560">Oxidoreductase</keyword>
<feature type="binding site" evidence="11">
    <location>
        <position position="67"/>
    </location>
    <ligand>
        <name>Ca(2+)</name>
        <dbReference type="ChEBI" id="CHEBI:29108"/>
        <label>1</label>
    </ligand>
</feature>
<feature type="transmembrane region" description="Helical" evidence="13">
    <location>
        <begin position="6"/>
        <end position="23"/>
    </location>
</feature>
<dbReference type="Proteomes" id="UP000053555">
    <property type="component" value="Unassembled WGS sequence"/>
</dbReference>
<comment type="cofactor">
    <cofactor evidence="2">
        <name>heme b</name>
        <dbReference type="ChEBI" id="CHEBI:60344"/>
    </cofactor>
</comment>
<evidence type="ECO:0000256" key="1">
    <source>
        <dbReference type="ARBA" id="ARBA00000189"/>
    </source>
</evidence>
<dbReference type="AlphaFoldDB" id="A0A0B2STN7"/>
<proteinExistence type="predicted"/>
<dbReference type="InterPro" id="IPR002016">
    <property type="entry name" value="Haem_peroxidase"/>
</dbReference>
<keyword evidence="7 11" id="KW-0479">Metal-binding</keyword>
<evidence type="ECO:0000256" key="5">
    <source>
        <dbReference type="ARBA" id="ARBA00022559"/>
    </source>
</evidence>
<feature type="domain" description="Plant heme peroxidase family profile" evidence="14">
    <location>
        <begin position="25"/>
        <end position="73"/>
    </location>
</feature>
<feature type="active site" description="Proton acceptor" evidence="10">
    <location>
        <position position="66"/>
    </location>
</feature>
<gene>
    <name evidence="15" type="ORF">glysoja_036469</name>
</gene>
<evidence type="ECO:0000256" key="6">
    <source>
        <dbReference type="ARBA" id="ARBA00022617"/>
    </source>
</evidence>
<evidence type="ECO:0000256" key="2">
    <source>
        <dbReference type="ARBA" id="ARBA00001970"/>
    </source>
</evidence>
<organism evidence="15">
    <name type="scientific">Glycine soja</name>
    <name type="common">Wild soybean</name>
    <dbReference type="NCBI Taxonomy" id="3848"/>
    <lineage>
        <taxon>Eukaryota</taxon>
        <taxon>Viridiplantae</taxon>
        <taxon>Streptophyta</taxon>
        <taxon>Embryophyta</taxon>
        <taxon>Tracheophyta</taxon>
        <taxon>Spermatophyta</taxon>
        <taxon>Magnoliopsida</taxon>
        <taxon>eudicotyledons</taxon>
        <taxon>Gunneridae</taxon>
        <taxon>Pentapetalae</taxon>
        <taxon>rosids</taxon>
        <taxon>fabids</taxon>
        <taxon>Fabales</taxon>
        <taxon>Fabaceae</taxon>
        <taxon>Papilionoideae</taxon>
        <taxon>50 kb inversion clade</taxon>
        <taxon>NPAAA clade</taxon>
        <taxon>indigoferoid/millettioid clade</taxon>
        <taxon>Phaseoleae</taxon>
        <taxon>Glycine</taxon>
        <taxon>Glycine subgen. Soja</taxon>
    </lineage>
</organism>
<keyword evidence="13" id="KW-1133">Transmembrane helix</keyword>
<accession>A0A0B2STN7</accession>
<reference evidence="15" key="1">
    <citation type="submission" date="2014-07" db="EMBL/GenBank/DDBJ databases">
        <title>Identification of a novel salt tolerance gene in wild soybean by whole-genome sequencing.</title>
        <authorList>
            <person name="Lam H.-M."/>
            <person name="Qi X."/>
            <person name="Li M.-W."/>
            <person name="Liu X."/>
            <person name="Xie M."/>
            <person name="Ni M."/>
            <person name="Xu X."/>
        </authorList>
    </citation>
    <scope>NUCLEOTIDE SEQUENCE [LARGE SCALE GENOMIC DNA]</scope>
    <source>
        <tissue evidence="15">Root</tissue>
    </source>
</reference>
<protein>
    <recommendedName>
        <fullName evidence="4">peroxidase</fullName>
        <ecNumber evidence="4">1.11.1.7</ecNumber>
    </recommendedName>
</protein>
<dbReference type="Gene3D" id="1.10.520.10">
    <property type="match status" value="1"/>
</dbReference>
<evidence type="ECO:0000256" key="9">
    <source>
        <dbReference type="ARBA" id="ARBA00023004"/>
    </source>
</evidence>
<dbReference type="EMBL" id="KN640430">
    <property type="protein sequence ID" value="KHN47617.1"/>
    <property type="molecule type" value="Genomic_DNA"/>
</dbReference>
<dbReference type="GO" id="GO:0046872">
    <property type="term" value="F:metal ion binding"/>
    <property type="evidence" value="ECO:0007669"/>
    <property type="project" value="UniProtKB-KW"/>
</dbReference>
<dbReference type="PRINTS" id="PR00461">
    <property type="entry name" value="PLPEROXIDASE"/>
</dbReference>
<evidence type="ECO:0000256" key="4">
    <source>
        <dbReference type="ARBA" id="ARBA00012313"/>
    </source>
</evidence>
<evidence type="ECO:0000256" key="7">
    <source>
        <dbReference type="ARBA" id="ARBA00022723"/>
    </source>
</evidence>
<dbReference type="GO" id="GO:0006979">
    <property type="term" value="P:response to oxidative stress"/>
    <property type="evidence" value="ECO:0007669"/>
    <property type="project" value="InterPro"/>
</dbReference>
<dbReference type="InterPro" id="IPR019794">
    <property type="entry name" value="Peroxidases_AS"/>
</dbReference>
<evidence type="ECO:0000256" key="13">
    <source>
        <dbReference type="SAM" id="Phobius"/>
    </source>
</evidence>